<keyword evidence="11 19" id="KW-0460">Magnesium</keyword>
<dbReference type="AlphaFoldDB" id="A0A165F634"/>
<keyword evidence="12 16" id="KW-0119">Carbohydrate metabolism</keyword>
<comment type="pathway">
    <text evidence="5">Nucleotide-sugar biosynthesis; ADP-L-glycero-beta-D-manno-heptose biosynthesis; ADP-L-glycero-beta-D-manno-heptose from D-glycero-beta-D-manno-heptose 7-phosphate: step 2/4.</text>
</comment>
<feature type="binding site" evidence="19">
    <location>
        <position position="9"/>
    </location>
    <ligand>
        <name>Mg(2+)</name>
        <dbReference type="ChEBI" id="CHEBI:18420"/>
    </ligand>
</feature>
<evidence type="ECO:0000256" key="9">
    <source>
        <dbReference type="ARBA" id="ARBA00022801"/>
    </source>
</evidence>
<dbReference type="GO" id="GO:0005737">
    <property type="term" value="C:cytoplasm"/>
    <property type="evidence" value="ECO:0007669"/>
    <property type="project" value="UniProtKB-SubCell"/>
</dbReference>
<evidence type="ECO:0000256" key="5">
    <source>
        <dbReference type="ARBA" id="ARBA00004708"/>
    </source>
</evidence>
<organism evidence="20 21">
    <name type="scientific">Crenobacter luteus</name>
    <dbReference type="NCBI Taxonomy" id="1452487"/>
    <lineage>
        <taxon>Bacteria</taxon>
        <taxon>Pseudomonadati</taxon>
        <taxon>Pseudomonadota</taxon>
        <taxon>Betaproteobacteria</taxon>
        <taxon>Neisseriales</taxon>
        <taxon>Neisseriaceae</taxon>
        <taxon>Crenobacter</taxon>
    </lineage>
</organism>
<evidence type="ECO:0000256" key="17">
    <source>
        <dbReference type="PIRSR" id="PIRSR004682-1"/>
    </source>
</evidence>
<evidence type="ECO:0000256" key="19">
    <source>
        <dbReference type="PIRSR" id="PIRSR004682-4"/>
    </source>
</evidence>
<dbReference type="EMBL" id="LQQU01000023">
    <property type="protein sequence ID" value="KZE31649.1"/>
    <property type="molecule type" value="Genomic_DNA"/>
</dbReference>
<comment type="cofactor">
    <cofactor evidence="3 19">
        <name>Zn(2+)</name>
        <dbReference type="ChEBI" id="CHEBI:29105"/>
    </cofactor>
</comment>
<comment type="catalytic activity">
    <reaction evidence="1">
        <text>D-glycero-beta-D-manno-heptose 1,7-bisphosphate + H2O = D-glycero-beta-D-manno-heptose 1-phosphate + phosphate</text>
        <dbReference type="Rhea" id="RHEA:28518"/>
        <dbReference type="ChEBI" id="CHEBI:15377"/>
        <dbReference type="ChEBI" id="CHEBI:43474"/>
        <dbReference type="ChEBI" id="CHEBI:60208"/>
        <dbReference type="ChEBI" id="CHEBI:61593"/>
        <dbReference type="EC" id="3.1.3.82"/>
    </reaction>
</comment>
<dbReference type="NCBIfam" id="NF006506">
    <property type="entry name" value="PRK08942.1"/>
    <property type="match status" value="1"/>
</dbReference>
<dbReference type="NCBIfam" id="TIGR01662">
    <property type="entry name" value="HAD-SF-IIIA"/>
    <property type="match status" value="1"/>
</dbReference>
<dbReference type="InterPro" id="IPR006543">
    <property type="entry name" value="Histidinol-phos"/>
</dbReference>
<comment type="cofactor">
    <cofactor evidence="2 19">
        <name>Mg(2+)</name>
        <dbReference type="ChEBI" id="CHEBI:18420"/>
    </cofactor>
</comment>
<keyword evidence="9 16" id="KW-0378">Hydrolase</keyword>
<evidence type="ECO:0000256" key="4">
    <source>
        <dbReference type="ARBA" id="ARBA00004496"/>
    </source>
</evidence>
<dbReference type="PIRSF" id="PIRSF004682">
    <property type="entry name" value="GmhB"/>
    <property type="match status" value="1"/>
</dbReference>
<evidence type="ECO:0000256" key="3">
    <source>
        <dbReference type="ARBA" id="ARBA00001947"/>
    </source>
</evidence>
<feature type="binding site" evidence="19">
    <location>
        <position position="97"/>
    </location>
    <ligand>
        <name>Zn(2+)</name>
        <dbReference type="ChEBI" id="CHEBI:29105"/>
    </ligand>
</feature>
<evidence type="ECO:0000256" key="6">
    <source>
        <dbReference type="ARBA" id="ARBA00011245"/>
    </source>
</evidence>
<dbReference type="PANTHER" id="PTHR42891">
    <property type="entry name" value="D-GLYCERO-BETA-D-MANNO-HEPTOSE-1,7-BISPHOSPHATE 7-PHOSPHATASE"/>
    <property type="match status" value="1"/>
</dbReference>
<evidence type="ECO:0000256" key="12">
    <source>
        <dbReference type="ARBA" id="ARBA00023277"/>
    </source>
</evidence>
<evidence type="ECO:0000256" key="14">
    <source>
        <dbReference type="ARBA" id="ARBA00060705"/>
    </source>
</evidence>
<dbReference type="InterPro" id="IPR004446">
    <property type="entry name" value="Heptose_bisP_phosphatase"/>
</dbReference>
<dbReference type="Pfam" id="PF13242">
    <property type="entry name" value="Hydrolase_like"/>
    <property type="match status" value="1"/>
</dbReference>
<keyword evidence="8 19" id="KW-0479">Metal-binding</keyword>
<feature type="binding site" evidence="19">
    <location>
        <position position="7"/>
    </location>
    <ligand>
        <name>Mg(2+)</name>
        <dbReference type="ChEBI" id="CHEBI:18420"/>
    </ligand>
</feature>
<dbReference type="SUPFAM" id="SSF56784">
    <property type="entry name" value="HAD-like"/>
    <property type="match status" value="1"/>
</dbReference>
<evidence type="ECO:0000256" key="1">
    <source>
        <dbReference type="ARBA" id="ARBA00001226"/>
    </source>
</evidence>
<feature type="active site" description="Nucleophile" evidence="17">
    <location>
        <position position="7"/>
    </location>
</feature>
<feature type="binding site" evidence="19">
    <location>
        <position position="99"/>
    </location>
    <ligand>
        <name>Zn(2+)</name>
        <dbReference type="ChEBI" id="CHEBI:29105"/>
    </ligand>
</feature>
<gene>
    <name evidence="20" type="ORF">AVW16_00220</name>
</gene>
<dbReference type="Proteomes" id="UP000076625">
    <property type="component" value="Unassembled WGS sequence"/>
</dbReference>
<feature type="binding site" evidence="19">
    <location>
        <position position="126"/>
    </location>
    <ligand>
        <name>Mg(2+)</name>
        <dbReference type="ChEBI" id="CHEBI:18420"/>
    </ligand>
</feature>
<feature type="site" description="Stabilizes the phosphoryl group" evidence="18">
    <location>
        <position position="101"/>
    </location>
</feature>
<dbReference type="EC" id="3.1.3.-" evidence="16"/>
<feature type="binding site" evidence="19">
    <location>
        <position position="91"/>
    </location>
    <ligand>
        <name>Zn(2+)</name>
        <dbReference type="ChEBI" id="CHEBI:29105"/>
    </ligand>
</feature>
<evidence type="ECO:0000256" key="7">
    <source>
        <dbReference type="ARBA" id="ARBA00022490"/>
    </source>
</evidence>
<keyword evidence="7 16" id="KW-0963">Cytoplasm</keyword>
<dbReference type="Gene3D" id="3.40.50.1000">
    <property type="entry name" value="HAD superfamily/HAD-like"/>
    <property type="match status" value="1"/>
</dbReference>
<comment type="pathway">
    <text evidence="14">Bacterial outer membrane biogenesis; LOS core biosynthesis.</text>
</comment>
<evidence type="ECO:0000313" key="21">
    <source>
        <dbReference type="Proteomes" id="UP000076625"/>
    </source>
</evidence>
<dbReference type="InterPro" id="IPR036412">
    <property type="entry name" value="HAD-like_sf"/>
</dbReference>
<dbReference type="STRING" id="1452487.AVW16_00220"/>
<dbReference type="GO" id="GO:0034200">
    <property type="term" value="F:D-glycero-beta-D-manno-heptose 1,7-bisphosphate 7-phosphatase activity"/>
    <property type="evidence" value="ECO:0007669"/>
    <property type="project" value="UniProtKB-EC"/>
</dbReference>
<name>A0A165F634_9NEIS</name>
<reference evidence="21" key="1">
    <citation type="submission" date="2016-01" db="EMBL/GenBank/DDBJ databases">
        <title>Draft genome of Chromobacterium sp. F49.</title>
        <authorList>
            <person name="Hong K.W."/>
        </authorList>
    </citation>
    <scope>NUCLEOTIDE SEQUENCE [LARGE SCALE GENOMIC DNA]</scope>
    <source>
        <strain evidence="21">CN10</strain>
    </source>
</reference>
<evidence type="ECO:0000256" key="10">
    <source>
        <dbReference type="ARBA" id="ARBA00022833"/>
    </source>
</evidence>
<keyword evidence="10 19" id="KW-0862">Zinc</keyword>
<comment type="subunit">
    <text evidence="6">Monomer.</text>
</comment>
<dbReference type="GO" id="GO:0005975">
    <property type="term" value="P:carbohydrate metabolic process"/>
    <property type="evidence" value="ECO:0007669"/>
    <property type="project" value="InterPro"/>
</dbReference>
<feature type="site" description="Stabilizes the phosphoryl group" evidence="18">
    <location>
        <position position="50"/>
    </location>
</feature>
<evidence type="ECO:0000256" key="8">
    <source>
        <dbReference type="ARBA" id="ARBA00022723"/>
    </source>
</evidence>
<dbReference type="GO" id="GO:0046872">
    <property type="term" value="F:metal ion binding"/>
    <property type="evidence" value="ECO:0007669"/>
    <property type="project" value="UniProtKB-KW"/>
</dbReference>
<dbReference type="NCBIfam" id="TIGR01656">
    <property type="entry name" value="Histidinol-ppas"/>
    <property type="match status" value="1"/>
</dbReference>
<dbReference type="PANTHER" id="PTHR42891:SF1">
    <property type="entry name" value="D-GLYCERO-BETA-D-MANNO-HEPTOSE-1,7-BISPHOSPHATE 7-PHOSPHATASE"/>
    <property type="match status" value="1"/>
</dbReference>
<keyword evidence="21" id="KW-1185">Reference proteome</keyword>
<evidence type="ECO:0000256" key="11">
    <source>
        <dbReference type="ARBA" id="ARBA00022842"/>
    </source>
</evidence>
<feature type="active site" description="Proton donor" evidence="17">
    <location>
        <position position="9"/>
    </location>
</feature>
<evidence type="ECO:0000256" key="18">
    <source>
        <dbReference type="PIRSR" id="PIRSR004682-3"/>
    </source>
</evidence>
<evidence type="ECO:0000256" key="15">
    <source>
        <dbReference type="ARBA" id="ARBA00061616"/>
    </source>
</evidence>
<accession>A0A165F634</accession>
<dbReference type="RefSeq" id="WP_066612354.1">
    <property type="nucleotide sequence ID" value="NZ_LQQU01000023.1"/>
</dbReference>
<proteinExistence type="inferred from homology"/>
<dbReference type="CDD" id="cd07503">
    <property type="entry name" value="HAD_HisB-N"/>
    <property type="match status" value="1"/>
</dbReference>
<feature type="site" description="Contributes to substrate recognition" evidence="18">
    <location>
        <position position="100"/>
    </location>
</feature>
<evidence type="ECO:0000256" key="13">
    <source>
        <dbReference type="ARBA" id="ARBA00057015"/>
    </source>
</evidence>
<comment type="similarity">
    <text evidence="15 16">Belongs to the gmhB family.</text>
</comment>
<sequence>MKMVILDRDGVINRDSDDFVKSPAEWVPIDKSLDAIALFTQAGWKVVVATNQSGLARGLFDMAALNAMHAKMHRLVNQAGGRIDAVLFCPHMADDDCDCRKPRPGMVREIAARFGVKPETLPLIGDSLRDLEAIAELGGQPILVKTGKGGKTLQKGGLPEGTLVFEDLYAAASYLIDRSQ</sequence>
<feature type="binding site" evidence="19">
    <location>
        <position position="89"/>
    </location>
    <ligand>
        <name>Zn(2+)</name>
        <dbReference type="ChEBI" id="CHEBI:29105"/>
    </ligand>
</feature>
<evidence type="ECO:0000256" key="16">
    <source>
        <dbReference type="PIRNR" id="PIRNR004682"/>
    </source>
</evidence>
<comment type="caution">
    <text evidence="20">The sequence shown here is derived from an EMBL/GenBank/DDBJ whole genome shotgun (WGS) entry which is preliminary data.</text>
</comment>
<comment type="function">
    <text evidence="13">Converts the D-glycero-beta-D-manno-heptose 1,7-bisphosphate intermediate into D-glycero-beta-D-manno-heptose 1-phosphate by removing the phosphate group at the C-7 position.</text>
</comment>
<dbReference type="OrthoDB" id="9781367at2"/>
<protein>
    <recommendedName>
        <fullName evidence="16">D,D-heptose 1,7-bisphosphate phosphatase</fullName>
        <ecNumber evidence="16">3.1.3.-</ecNumber>
    </recommendedName>
</protein>
<evidence type="ECO:0000313" key="20">
    <source>
        <dbReference type="EMBL" id="KZE31649.1"/>
    </source>
</evidence>
<comment type="subcellular location">
    <subcellularLocation>
        <location evidence="4 16">Cytoplasm</location>
    </subcellularLocation>
</comment>
<dbReference type="InterPro" id="IPR006549">
    <property type="entry name" value="HAD-SF_hydro_IIIA"/>
</dbReference>
<dbReference type="InterPro" id="IPR023214">
    <property type="entry name" value="HAD_sf"/>
</dbReference>
<dbReference type="FunFam" id="3.40.50.1000:FF:000168">
    <property type="entry name" value="D,D-heptose 1,7-bisphosphate phosphatase"/>
    <property type="match status" value="1"/>
</dbReference>
<evidence type="ECO:0000256" key="2">
    <source>
        <dbReference type="ARBA" id="ARBA00001946"/>
    </source>
</evidence>